<feature type="compositionally biased region" description="Low complexity" evidence="6">
    <location>
        <begin position="307"/>
        <end position="330"/>
    </location>
</feature>
<keyword evidence="1" id="KW-0479">Metal-binding</keyword>
<keyword evidence="2" id="KW-0677">Repeat</keyword>
<dbReference type="AlphaFoldDB" id="A0A067PNU4"/>
<dbReference type="STRING" id="933084.A0A067PNU4"/>
<feature type="compositionally biased region" description="Polar residues" evidence="6">
    <location>
        <begin position="199"/>
        <end position="209"/>
    </location>
</feature>
<dbReference type="Proteomes" id="UP000027265">
    <property type="component" value="Unassembled WGS sequence"/>
</dbReference>
<dbReference type="PANTHER" id="PTHR24408">
    <property type="entry name" value="ZINC FINGER PROTEIN"/>
    <property type="match status" value="1"/>
</dbReference>
<gene>
    <name evidence="8" type="ORF">JAAARDRAFT_337906</name>
</gene>
<dbReference type="PANTHER" id="PTHR24408:SF58">
    <property type="entry name" value="TRANSCRIPTION FACTOR (TFIIIA), PUTATIVE (AFU_ORTHOLOGUE AFUA_1G05150)-RELATED"/>
    <property type="match status" value="1"/>
</dbReference>
<feature type="compositionally biased region" description="Basic and acidic residues" evidence="6">
    <location>
        <begin position="131"/>
        <end position="140"/>
    </location>
</feature>
<evidence type="ECO:0000256" key="1">
    <source>
        <dbReference type="ARBA" id="ARBA00022723"/>
    </source>
</evidence>
<proteinExistence type="predicted"/>
<dbReference type="InterPro" id="IPR013087">
    <property type="entry name" value="Znf_C2H2_type"/>
</dbReference>
<keyword evidence="9" id="KW-1185">Reference proteome</keyword>
<dbReference type="HOGENOM" id="CLU_842148_0_0_1"/>
<feature type="region of interest" description="Disordered" evidence="6">
    <location>
        <begin position="131"/>
        <end position="330"/>
    </location>
</feature>
<evidence type="ECO:0000313" key="8">
    <source>
        <dbReference type="EMBL" id="KDQ55485.1"/>
    </source>
</evidence>
<feature type="compositionally biased region" description="Pro residues" evidence="6">
    <location>
        <begin position="152"/>
        <end position="161"/>
    </location>
</feature>
<feature type="compositionally biased region" description="Low complexity" evidence="6">
    <location>
        <begin position="35"/>
        <end position="45"/>
    </location>
</feature>
<dbReference type="PROSITE" id="PS00028">
    <property type="entry name" value="ZINC_FINGER_C2H2_1"/>
    <property type="match status" value="3"/>
</dbReference>
<feature type="region of interest" description="Disordered" evidence="6">
    <location>
        <begin position="24"/>
        <end position="45"/>
    </location>
</feature>
<evidence type="ECO:0000256" key="2">
    <source>
        <dbReference type="ARBA" id="ARBA00022737"/>
    </source>
</evidence>
<evidence type="ECO:0000256" key="3">
    <source>
        <dbReference type="ARBA" id="ARBA00022771"/>
    </source>
</evidence>
<dbReference type="GO" id="GO:0000981">
    <property type="term" value="F:DNA-binding transcription factor activity, RNA polymerase II-specific"/>
    <property type="evidence" value="ECO:0007669"/>
    <property type="project" value="TreeGrafter"/>
</dbReference>
<dbReference type="SMART" id="SM00355">
    <property type="entry name" value="ZnF_C2H2"/>
    <property type="match status" value="4"/>
</dbReference>
<evidence type="ECO:0000256" key="6">
    <source>
        <dbReference type="SAM" id="MobiDB-lite"/>
    </source>
</evidence>
<feature type="domain" description="C2H2-type" evidence="7">
    <location>
        <begin position="50"/>
        <end position="78"/>
    </location>
</feature>
<dbReference type="EMBL" id="KL197725">
    <property type="protein sequence ID" value="KDQ55485.1"/>
    <property type="molecule type" value="Genomic_DNA"/>
</dbReference>
<feature type="domain" description="C2H2-type" evidence="7">
    <location>
        <begin position="9"/>
        <end position="37"/>
    </location>
</feature>
<evidence type="ECO:0000256" key="4">
    <source>
        <dbReference type="ARBA" id="ARBA00022833"/>
    </source>
</evidence>
<name>A0A067PNU4_9AGAM</name>
<keyword evidence="3 5" id="KW-0863">Zinc-finger</keyword>
<reference evidence="9" key="1">
    <citation type="journal article" date="2014" name="Proc. Natl. Acad. Sci. U.S.A.">
        <title>Extensive sampling of basidiomycete genomes demonstrates inadequacy of the white-rot/brown-rot paradigm for wood decay fungi.</title>
        <authorList>
            <person name="Riley R."/>
            <person name="Salamov A.A."/>
            <person name="Brown D.W."/>
            <person name="Nagy L.G."/>
            <person name="Floudas D."/>
            <person name="Held B.W."/>
            <person name="Levasseur A."/>
            <person name="Lombard V."/>
            <person name="Morin E."/>
            <person name="Otillar R."/>
            <person name="Lindquist E.A."/>
            <person name="Sun H."/>
            <person name="LaButti K.M."/>
            <person name="Schmutz J."/>
            <person name="Jabbour D."/>
            <person name="Luo H."/>
            <person name="Baker S.E."/>
            <person name="Pisabarro A.G."/>
            <person name="Walton J.D."/>
            <person name="Blanchette R.A."/>
            <person name="Henrissat B."/>
            <person name="Martin F."/>
            <person name="Cullen D."/>
            <person name="Hibbett D.S."/>
            <person name="Grigoriev I.V."/>
        </authorList>
    </citation>
    <scope>NUCLEOTIDE SEQUENCE [LARGE SCALE GENOMIC DNA]</scope>
    <source>
        <strain evidence="9">MUCL 33604</strain>
    </source>
</reference>
<dbReference type="Gene3D" id="3.30.160.60">
    <property type="entry name" value="Classic Zinc Finger"/>
    <property type="match status" value="1"/>
</dbReference>
<dbReference type="GO" id="GO:0008270">
    <property type="term" value="F:zinc ion binding"/>
    <property type="evidence" value="ECO:0007669"/>
    <property type="project" value="UniProtKB-KW"/>
</dbReference>
<accession>A0A067PNU4</accession>
<protein>
    <recommendedName>
        <fullName evidence="7">C2H2-type domain-containing protein</fullName>
    </recommendedName>
</protein>
<feature type="compositionally biased region" description="Low complexity" evidence="6">
    <location>
        <begin position="215"/>
        <end position="231"/>
    </location>
</feature>
<keyword evidence="4" id="KW-0862">Zinc</keyword>
<dbReference type="InParanoid" id="A0A067PNU4"/>
<evidence type="ECO:0000259" key="7">
    <source>
        <dbReference type="PROSITE" id="PS50157"/>
    </source>
</evidence>
<dbReference type="GO" id="GO:0005634">
    <property type="term" value="C:nucleus"/>
    <property type="evidence" value="ECO:0007669"/>
    <property type="project" value="TreeGrafter"/>
</dbReference>
<evidence type="ECO:0000256" key="5">
    <source>
        <dbReference type="PROSITE-ProRule" id="PRU00042"/>
    </source>
</evidence>
<dbReference type="GO" id="GO:0043565">
    <property type="term" value="F:sequence-specific DNA binding"/>
    <property type="evidence" value="ECO:0007669"/>
    <property type="project" value="TreeGrafter"/>
</dbReference>
<organism evidence="8 9">
    <name type="scientific">Jaapia argillacea MUCL 33604</name>
    <dbReference type="NCBI Taxonomy" id="933084"/>
    <lineage>
        <taxon>Eukaryota</taxon>
        <taxon>Fungi</taxon>
        <taxon>Dikarya</taxon>
        <taxon>Basidiomycota</taxon>
        <taxon>Agaricomycotina</taxon>
        <taxon>Agaricomycetes</taxon>
        <taxon>Agaricomycetidae</taxon>
        <taxon>Jaapiales</taxon>
        <taxon>Jaapiaceae</taxon>
        <taxon>Jaapia</taxon>
    </lineage>
</organism>
<sequence length="330" mass="35973">MPATDYYPARCTICRETFSRHTAIPDHVREKHPSEGSSSTRLGSKSSIPAGCTECDKTLTRYTDLPRHIDGVHRKTAKIPCQQPGCTYKDSQQTNVNEHYNIHHAKKLIYPCEFEECTQRFVGRSMRLTHYKNDHGEQPQKKSKRGSIAAPLPRPPPPNHPNPSSSREVIDLSLDDSDDESGFSYPSATVGQPFIPPSVTASSHPTTHNSRPHPHSYLSLPPSSSSASSTSPPTPPTPGGPESQVRVNPRTRAAPYPARNPTQTDKGTRRARRQKREAPSPITLPTPASLPAHALPVVAGSWDPLNTTDSRVNDSSSNVSLPSLPVVAGS</sequence>
<dbReference type="OrthoDB" id="654211at2759"/>
<feature type="compositionally biased region" description="Basic and acidic residues" evidence="6">
    <location>
        <begin position="24"/>
        <end position="34"/>
    </location>
</feature>
<evidence type="ECO:0000313" key="9">
    <source>
        <dbReference type="Proteomes" id="UP000027265"/>
    </source>
</evidence>
<feature type="domain" description="C2H2-type" evidence="7">
    <location>
        <begin position="110"/>
        <end position="139"/>
    </location>
</feature>
<dbReference type="PROSITE" id="PS50157">
    <property type="entry name" value="ZINC_FINGER_C2H2_2"/>
    <property type="match status" value="3"/>
</dbReference>